<dbReference type="Proteomes" id="UP000603453">
    <property type="component" value="Unassembled WGS sequence"/>
</dbReference>
<keyword evidence="6" id="KW-1185">Reference proteome</keyword>
<protein>
    <recommendedName>
        <fullName evidence="4">Bromo domain-containing protein</fullName>
    </recommendedName>
</protein>
<dbReference type="AlphaFoldDB" id="A0A8H7QY58"/>
<dbReference type="OrthoDB" id="1742084at2759"/>
<dbReference type="Gene3D" id="1.20.920.10">
    <property type="entry name" value="Bromodomain-like"/>
    <property type="match status" value="1"/>
</dbReference>
<dbReference type="InterPro" id="IPR001487">
    <property type="entry name" value="Bromodomain"/>
</dbReference>
<dbReference type="GO" id="GO:0035267">
    <property type="term" value="C:NuA4 histone acetyltransferase complex"/>
    <property type="evidence" value="ECO:0007669"/>
    <property type="project" value="TreeGrafter"/>
</dbReference>
<gene>
    <name evidence="5" type="ORF">INT47_011452</name>
</gene>
<dbReference type="EMBL" id="JAEPRD010000083">
    <property type="protein sequence ID" value="KAG2200472.1"/>
    <property type="molecule type" value="Genomic_DNA"/>
</dbReference>
<reference evidence="5" key="1">
    <citation type="submission" date="2020-12" db="EMBL/GenBank/DDBJ databases">
        <title>Metabolic potential, ecology and presence of endohyphal bacteria is reflected in genomic diversity of Mucoromycotina.</title>
        <authorList>
            <person name="Muszewska A."/>
            <person name="Okrasinska A."/>
            <person name="Steczkiewicz K."/>
            <person name="Drgas O."/>
            <person name="Orlowska M."/>
            <person name="Perlinska-Lenart U."/>
            <person name="Aleksandrzak-Piekarczyk T."/>
            <person name="Szatraj K."/>
            <person name="Zielenkiewicz U."/>
            <person name="Pilsyk S."/>
            <person name="Malc E."/>
            <person name="Mieczkowski P."/>
            <person name="Kruszewska J.S."/>
            <person name="Biernat P."/>
            <person name="Pawlowska J."/>
        </authorList>
    </citation>
    <scope>NUCLEOTIDE SEQUENCE</scope>
    <source>
        <strain evidence="5">WA0000017839</strain>
    </source>
</reference>
<evidence type="ECO:0000256" key="1">
    <source>
        <dbReference type="ARBA" id="ARBA00023117"/>
    </source>
</evidence>
<organism evidence="5 6">
    <name type="scientific">Mucor saturninus</name>
    <dbReference type="NCBI Taxonomy" id="64648"/>
    <lineage>
        <taxon>Eukaryota</taxon>
        <taxon>Fungi</taxon>
        <taxon>Fungi incertae sedis</taxon>
        <taxon>Mucoromycota</taxon>
        <taxon>Mucoromycotina</taxon>
        <taxon>Mucoromycetes</taxon>
        <taxon>Mucorales</taxon>
        <taxon>Mucorineae</taxon>
        <taxon>Mucoraceae</taxon>
        <taxon>Mucor</taxon>
    </lineage>
</organism>
<evidence type="ECO:0000256" key="2">
    <source>
        <dbReference type="PROSITE-ProRule" id="PRU00035"/>
    </source>
</evidence>
<evidence type="ECO:0000259" key="4">
    <source>
        <dbReference type="PROSITE" id="PS50014"/>
    </source>
</evidence>
<keyword evidence="1 2" id="KW-0103">Bromodomain</keyword>
<dbReference type="Pfam" id="PF00439">
    <property type="entry name" value="Bromodomain"/>
    <property type="match status" value="1"/>
</dbReference>
<feature type="domain" description="Bromo" evidence="4">
    <location>
        <begin position="46"/>
        <end position="116"/>
    </location>
</feature>
<proteinExistence type="predicted"/>
<name>A0A8H7QY58_9FUNG</name>
<dbReference type="SMART" id="SM00297">
    <property type="entry name" value="BROMO"/>
    <property type="match status" value="1"/>
</dbReference>
<dbReference type="InterPro" id="IPR036427">
    <property type="entry name" value="Bromodomain-like_sf"/>
</dbReference>
<dbReference type="PRINTS" id="PR00503">
    <property type="entry name" value="BROMODOMAIN"/>
</dbReference>
<dbReference type="SUPFAM" id="SSF47370">
    <property type="entry name" value="Bromodomain"/>
    <property type="match status" value="1"/>
</dbReference>
<accession>A0A8H7QY58</accession>
<feature type="compositionally biased region" description="Polar residues" evidence="3">
    <location>
        <begin position="8"/>
        <end position="28"/>
    </location>
</feature>
<evidence type="ECO:0000256" key="3">
    <source>
        <dbReference type="SAM" id="MobiDB-lite"/>
    </source>
</evidence>
<dbReference type="PANTHER" id="PTHR15398:SF4">
    <property type="entry name" value="BROMODOMAIN-CONTAINING PROTEIN 8 ISOFORM X1"/>
    <property type="match status" value="1"/>
</dbReference>
<dbReference type="PANTHER" id="PTHR15398">
    <property type="entry name" value="BROMODOMAIN-CONTAINING PROTEIN 8"/>
    <property type="match status" value="1"/>
</dbReference>
<dbReference type="PROSITE" id="PS50014">
    <property type="entry name" value="BROMODOMAIN_2"/>
    <property type="match status" value="1"/>
</dbReference>
<sequence length="150" mass="17594">MTTDDEYFTSSETATPTSARRLNANSSDQRQKAWQKNINLLWQEIANHKNGTMFMNPIKKSYAPLYDKVVKQPLYLKTIKNRVRDGVVKTTAEFERDVVLMLTNSLMYNKEGTEMYLMALEMLDDVREQIRLFKSADSYSVSFWENETRQ</sequence>
<comment type="caution">
    <text evidence="5">The sequence shown here is derived from an EMBL/GenBank/DDBJ whole genome shotgun (WGS) entry which is preliminary data.</text>
</comment>
<dbReference type="GO" id="GO:0006325">
    <property type="term" value="P:chromatin organization"/>
    <property type="evidence" value="ECO:0007669"/>
    <property type="project" value="UniProtKB-ARBA"/>
</dbReference>
<feature type="region of interest" description="Disordered" evidence="3">
    <location>
        <begin position="1"/>
        <end position="28"/>
    </location>
</feature>
<evidence type="ECO:0000313" key="5">
    <source>
        <dbReference type="EMBL" id="KAG2200472.1"/>
    </source>
</evidence>
<evidence type="ECO:0000313" key="6">
    <source>
        <dbReference type="Proteomes" id="UP000603453"/>
    </source>
</evidence>